<gene>
    <name evidence="11" type="ORF">DN068_02000</name>
</gene>
<dbReference type="InterPro" id="IPR049278">
    <property type="entry name" value="MS_channel_C"/>
</dbReference>
<dbReference type="InterPro" id="IPR045275">
    <property type="entry name" value="MscS_archaea/bacteria_type"/>
</dbReference>
<dbReference type="InterPro" id="IPR010920">
    <property type="entry name" value="LSM_dom_sf"/>
</dbReference>
<keyword evidence="6 7" id="KW-0472">Membrane</keyword>
<dbReference type="GO" id="GO:0008381">
    <property type="term" value="F:mechanosensitive monoatomic ion channel activity"/>
    <property type="evidence" value="ECO:0007669"/>
    <property type="project" value="InterPro"/>
</dbReference>
<dbReference type="AlphaFoldDB" id="A0A2W2AFT7"/>
<feature type="chain" id="PRO_5016019243" evidence="8">
    <location>
        <begin position="22"/>
        <end position="624"/>
    </location>
</feature>
<feature type="signal peptide" evidence="8">
    <location>
        <begin position="1"/>
        <end position="21"/>
    </location>
</feature>
<keyword evidence="3" id="KW-1003">Cell membrane</keyword>
<protein>
    <submittedName>
        <fullName evidence="11">Mechanosensitive ion channel family protein</fullName>
    </submittedName>
</protein>
<comment type="similarity">
    <text evidence="2">Belongs to the MscS (TC 1.A.23) family.</text>
</comment>
<dbReference type="OrthoDB" id="9809206at2"/>
<dbReference type="Pfam" id="PF21082">
    <property type="entry name" value="MS_channel_3rd"/>
    <property type="match status" value="1"/>
</dbReference>
<evidence type="ECO:0000256" key="1">
    <source>
        <dbReference type="ARBA" id="ARBA00004651"/>
    </source>
</evidence>
<feature type="domain" description="Mechanosensitive ion channel MscS" evidence="9">
    <location>
        <begin position="423"/>
        <end position="488"/>
    </location>
</feature>
<dbReference type="RefSeq" id="WP_110997213.1">
    <property type="nucleotide sequence ID" value="NZ_QKTW01000003.1"/>
</dbReference>
<accession>A0A2W2AFT7</accession>
<feature type="domain" description="Mechanosensitive ion channel MscS C-terminal" evidence="10">
    <location>
        <begin position="500"/>
        <end position="581"/>
    </location>
</feature>
<dbReference type="Proteomes" id="UP000248745">
    <property type="component" value="Unassembled WGS sequence"/>
</dbReference>
<evidence type="ECO:0000313" key="11">
    <source>
        <dbReference type="EMBL" id="PZF74375.1"/>
    </source>
</evidence>
<evidence type="ECO:0000256" key="7">
    <source>
        <dbReference type="SAM" id="Phobius"/>
    </source>
</evidence>
<name>A0A2W2AFT7_9BACT</name>
<dbReference type="InterPro" id="IPR023408">
    <property type="entry name" value="MscS_beta-dom_sf"/>
</dbReference>
<feature type="transmembrane region" description="Helical" evidence="7">
    <location>
        <begin position="282"/>
        <end position="303"/>
    </location>
</feature>
<dbReference type="Pfam" id="PF00924">
    <property type="entry name" value="MS_channel_2nd"/>
    <property type="match status" value="1"/>
</dbReference>
<comment type="subcellular location">
    <subcellularLocation>
        <location evidence="1">Cell membrane</location>
        <topology evidence="1">Multi-pass membrane protein</topology>
    </subcellularLocation>
</comment>
<dbReference type="Gene3D" id="2.30.30.60">
    <property type="match status" value="1"/>
</dbReference>
<evidence type="ECO:0000256" key="8">
    <source>
        <dbReference type="SAM" id="SignalP"/>
    </source>
</evidence>
<evidence type="ECO:0000256" key="2">
    <source>
        <dbReference type="ARBA" id="ARBA00008017"/>
    </source>
</evidence>
<evidence type="ECO:0000256" key="4">
    <source>
        <dbReference type="ARBA" id="ARBA00022692"/>
    </source>
</evidence>
<evidence type="ECO:0000259" key="10">
    <source>
        <dbReference type="Pfam" id="PF21082"/>
    </source>
</evidence>
<evidence type="ECO:0000256" key="6">
    <source>
        <dbReference type="ARBA" id="ARBA00023136"/>
    </source>
</evidence>
<dbReference type="SUPFAM" id="SSF50182">
    <property type="entry name" value="Sm-like ribonucleoproteins"/>
    <property type="match status" value="1"/>
</dbReference>
<dbReference type="PANTHER" id="PTHR30221">
    <property type="entry name" value="SMALL-CONDUCTANCE MECHANOSENSITIVE CHANNEL"/>
    <property type="match status" value="1"/>
</dbReference>
<keyword evidence="12" id="KW-1185">Reference proteome</keyword>
<dbReference type="SUPFAM" id="SSF82689">
    <property type="entry name" value="Mechanosensitive channel protein MscS (YggB), C-terminal domain"/>
    <property type="match status" value="1"/>
</dbReference>
<dbReference type="InterPro" id="IPR011066">
    <property type="entry name" value="MscS_channel_C_sf"/>
</dbReference>
<evidence type="ECO:0000256" key="3">
    <source>
        <dbReference type="ARBA" id="ARBA00022475"/>
    </source>
</evidence>
<keyword evidence="5 7" id="KW-1133">Transmembrane helix</keyword>
<evidence type="ECO:0000313" key="12">
    <source>
        <dbReference type="Proteomes" id="UP000248745"/>
    </source>
</evidence>
<evidence type="ECO:0000259" key="9">
    <source>
        <dbReference type="Pfam" id="PF00924"/>
    </source>
</evidence>
<proteinExistence type="inferred from homology"/>
<evidence type="ECO:0000256" key="5">
    <source>
        <dbReference type="ARBA" id="ARBA00022989"/>
    </source>
</evidence>
<dbReference type="PANTHER" id="PTHR30221:SF18">
    <property type="entry name" value="SLL0590 PROTEIN"/>
    <property type="match status" value="1"/>
</dbReference>
<keyword evidence="8" id="KW-0732">Signal</keyword>
<feature type="transmembrane region" description="Helical" evidence="7">
    <location>
        <begin position="410"/>
        <end position="436"/>
    </location>
</feature>
<organism evidence="11 12">
    <name type="scientific">Taibaiella soli</name>
    <dbReference type="NCBI Taxonomy" id="1649169"/>
    <lineage>
        <taxon>Bacteria</taxon>
        <taxon>Pseudomonadati</taxon>
        <taxon>Bacteroidota</taxon>
        <taxon>Chitinophagia</taxon>
        <taxon>Chitinophagales</taxon>
        <taxon>Chitinophagaceae</taxon>
        <taxon>Taibaiella</taxon>
    </lineage>
</organism>
<keyword evidence="4 7" id="KW-0812">Transmembrane</keyword>
<feature type="transmembrane region" description="Helical" evidence="7">
    <location>
        <begin position="331"/>
        <end position="349"/>
    </location>
</feature>
<dbReference type="InterPro" id="IPR006685">
    <property type="entry name" value="MscS_channel_2nd"/>
</dbReference>
<sequence length="624" mass="70516">MKHCFPLLVFLFLNLHFSANAQIDTAGTDSLRDAALQANVHYLAQLDSAHLGDSLKRVQLESELAALKADDHLKRADLQKQIKVINADAEERILKRAHRIDSLRLVVKGFPVAPFGDTLFYVYTRLGPFSAHARAQAIDTKVNRIVDKVFYKADSLIIINGEESVDLVYEDMIILSITPNDAMWMNASQAELAKQYRDAIIKSIATYKEATSLQTRLKQVGMTLVVVLLAIIIIYLINILYRRVKHFTINRELKYVKGVHIRNYELFSVSTEKRLLLGLLNLLRWITILTLLYLTLPLLFSIFPWTKHFGTTLIGYVINPLKSILVGVWDYMPKLITIIVVVVVFYYVIKALRFFKNEIESGALKIPGFYTDWASPSFQIARVLMLAFMLVVIFPYLPGSDSPVFKGVSVFLGVLFTFGSSGSLSNLMAGFVLTYMRAYKIGDRVKIGEVTGDIVAKTLLVTRIRTIKNEDITIPNSMIMNNHTVNYSSSSQELGLILHTKITIGYDAPWRQIHELLLSAALATEDVLNDPKPFVHQESLDDYYVTYQINVYTNHANSQAHIYSALHQNIQDKFFEAGVEIMSPRYDAIRDGNNAAIPPDYLPEDYVAPGFKVKQTHPTPKGES</sequence>
<dbReference type="GO" id="GO:0005886">
    <property type="term" value="C:plasma membrane"/>
    <property type="evidence" value="ECO:0007669"/>
    <property type="project" value="UniProtKB-SubCell"/>
</dbReference>
<comment type="caution">
    <text evidence="11">The sequence shown here is derived from an EMBL/GenBank/DDBJ whole genome shotgun (WGS) entry which is preliminary data.</text>
</comment>
<dbReference type="EMBL" id="QKTW01000003">
    <property type="protein sequence ID" value="PZF74375.1"/>
    <property type="molecule type" value="Genomic_DNA"/>
</dbReference>
<feature type="transmembrane region" description="Helical" evidence="7">
    <location>
        <begin position="220"/>
        <end position="241"/>
    </location>
</feature>
<reference evidence="11 12" key="1">
    <citation type="submission" date="2018-06" db="EMBL/GenBank/DDBJ databases">
        <title>Mucibacter soli gen. nov., sp. nov., a new member of the family Chitinophagaceae producing mucin.</title>
        <authorList>
            <person name="Kim M.-K."/>
            <person name="Park S."/>
            <person name="Kim T.-S."/>
            <person name="Joung Y."/>
            <person name="Han J.-H."/>
            <person name="Kim S.B."/>
        </authorList>
    </citation>
    <scope>NUCLEOTIDE SEQUENCE [LARGE SCALE GENOMIC DNA]</scope>
    <source>
        <strain evidence="11 12">R1-15</strain>
    </source>
</reference>
<feature type="transmembrane region" description="Helical" evidence="7">
    <location>
        <begin position="380"/>
        <end position="398"/>
    </location>
</feature>
<dbReference type="Gene3D" id="3.30.70.100">
    <property type="match status" value="1"/>
</dbReference>